<reference evidence="7 8" key="1">
    <citation type="journal article" date="2022" name="Environ. Microbiol. Rep.">
        <title>Eco-phylogenetic analyses reveal divergent evolution of vitamin B12 metabolism in the marine bacterial family 'Psychromonadaceae'.</title>
        <authorList>
            <person name="Jin X."/>
            <person name="Yang Y."/>
            <person name="Cao H."/>
            <person name="Gao B."/>
            <person name="Zhao Z."/>
        </authorList>
    </citation>
    <scope>NUCLEOTIDE SEQUENCE [LARGE SCALE GENOMIC DNA]</scope>
    <source>
        <strain evidence="7 8">MKS20</strain>
    </source>
</reference>
<keyword evidence="3" id="KW-0998">Cell outer membrane</keyword>
<evidence type="ECO:0000313" key="8">
    <source>
        <dbReference type="Proteomes" id="UP001201273"/>
    </source>
</evidence>
<dbReference type="Proteomes" id="UP001201273">
    <property type="component" value="Unassembled WGS sequence"/>
</dbReference>
<comment type="subcellular location">
    <subcellularLocation>
        <location evidence="1">Cell outer membrane</location>
    </subcellularLocation>
</comment>
<evidence type="ECO:0000313" key="7">
    <source>
        <dbReference type="EMBL" id="MCE2595880.1"/>
    </source>
</evidence>
<dbReference type="Pfam" id="PF00691">
    <property type="entry name" value="OmpA"/>
    <property type="match status" value="1"/>
</dbReference>
<accession>A0ABS8WEV0</accession>
<dbReference type="SUPFAM" id="SSF103088">
    <property type="entry name" value="OmpA-like"/>
    <property type="match status" value="1"/>
</dbReference>
<dbReference type="InterPro" id="IPR050330">
    <property type="entry name" value="Bact_OuterMem_StrucFunc"/>
</dbReference>
<sequence>MKLGAQCGVLVLASSLLLGCSASFSPDFDRDGVVNGLDDCSDTASGSAVDAQGCALPNTVQTEQDQAVMPRYVAPIVDTVHIKVRQPRVEDEPFEPIVETLVDISDECAPFVDVIDFKVVGLKPIRFATNEWKLDKGLTDQLDCIAAATNESGLSLEVQGNTDTVGSAAYNKELSAKRAKSAVEYLVSKGVDATILEPVANGFENPVADNDTAAQRSQNRRVDFVIKNQTSPAMPKTAPVAVESTDELFDELGVDEASGW</sequence>
<evidence type="ECO:0000256" key="2">
    <source>
        <dbReference type="ARBA" id="ARBA00023136"/>
    </source>
</evidence>
<dbReference type="InterPro" id="IPR006665">
    <property type="entry name" value="OmpA-like"/>
</dbReference>
<dbReference type="EMBL" id="JAIMJA010000014">
    <property type="protein sequence ID" value="MCE2595880.1"/>
    <property type="molecule type" value="Genomic_DNA"/>
</dbReference>
<dbReference type="PRINTS" id="PR01021">
    <property type="entry name" value="OMPADOMAIN"/>
</dbReference>
<proteinExistence type="predicted"/>
<evidence type="ECO:0000256" key="3">
    <source>
        <dbReference type="ARBA" id="ARBA00023237"/>
    </source>
</evidence>
<keyword evidence="5" id="KW-0732">Signal</keyword>
<dbReference type="CDD" id="cd07185">
    <property type="entry name" value="OmpA_C-like"/>
    <property type="match status" value="1"/>
</dbReference>
<feature type="domain" description="OmpA-like" evidence="6">
    <location>
        <begin position="115"/>
        <end position="230"/>
    </location>
</feature>
<evidence type="ECO:0000256" key="1">
    <source>
        <dbReference type="ARBA" id="ARBA00004442"/>
    </source>
</evidence>
<keyword evidence="2 4" id="KW-0472">Membrane</keyword>
<dbReference type="SUPFAM" id="SSF103647">
    <property type="entry name" value="TSP type-3 repeat"/>
    <property type="match status" value="1"/>
</dbReference>
<dbReference type="InterPro" id="IPR028974">
    <property type="entry name" value="TSP_type-3_rpt"/>
</dbReference>
<feature type="signal peptide" evidence="5">
    <location>
        <begin position="1"/>
        <end position="25"/>
    </location>
</feature>
<dbReference type="PROSITE" id="PS51257">
    <property type="entry name" value="PROKAR_LIPOPROTEIN"/>
    <property type="match status" value="1"/>
</dbReference>
<evidence type="ECO:0000256" key="4">
    <source>
        <dbReference type="PROSITE-ProRule" id="PRU00473"/>
    </source>
</evidence>
<dbReference type="InterPro" id="IPR036737">
    <property type="entry name" value="OmpA-like_sf"/>
</dbReference>
<protein>
    <submittedName>
        <fullName evidence="7">OmpA family protein</fullName>
    </submittedName>
</protein>
<organism evidence="7 8">
    <name type="scientific">Motilimonas cestriensis</name>
    <dbReference type="NCBI Taxonomy" id="2742685"/>
    <lineage>
        <taxon>Bacteria</taxon>
        <taxon>Pseudomonadati</taxon>
        <taxon>Pseudomonadota</taxon>
        <taxon>Gammaproteobacteria</taxon>
        <taxon>Alteromonadales</taxon>
        <taxon>Alteromonadales genera incertae sedis</taxon>
        <taxon>Motilimonas</taxon>
    </lineage>
</organism>
<dbReference type="Gene3D" id="3.30.1330.60">
    <property type="entry name" value="OmpA-like domain"/>
    <property type="match status" value="1"/>
</dbReference>
<dbReference type="PANTHER" id="PTHR30329">
    <property type="entry name" value="STATOR ELEMENT OF FLAGELLAR MOTOR COMPLEX"/>
    <property type="match status" value="1"/>
</dbReference>
<dbReference type="PROSITE" id="PS51123">
    <property type="entry name" value="OMPA_2"/>
    <property type="match status" value="1"/>
</dbReference>
<comment type="caution">
    <text evidence="7">The sequence shown here is derived from an EMBL/GenBank/DDBJ whole genome shotgun (WGS) entry which is preliminary data.</text>
</comment>
<dbReference type="RefSeq" id="WP_282560179.1">
    <property type="nucleotide sequence ID" value="NZ_JAIMJA010000014.1"/>
</dbReference>
<dbReference type="PANTHER" id="PTHR30329:SF21">
    <property type="entry name" value="LIPOPROTEIN YIAD-RELATED"/>
    <property type="match status" value="1"/>
</dbReference>
<dbReference type="InterPro" id="IPR006664">
    <property type="entry name" value="OMP_bac"/>
</dbReference>
<keyword evidence="8" id="KW-1185">Reference proteome</keyword>
<evidence type="ECO:0000259" key="6">
    <source>
        <dbReference type="PROSITE" id="PS51123"/>
    </source>
</evidence>
<feature type="chain" id="PRO_5045168966" evidence="5">
    <location>
        <begin position="26"/>
        <end position="260"/>
    </location>
</feature>
<evidence type="ECO:0000256" key="5">
    <source>
        <dbReference type="SAM" id="SignalP"/>
    </source>
</evidence>
<name>A0ABS8WEV0_9GAMM</name>
<gene>
    <name evidence="7" type="ORF">K6Y31_13790</name>
</gene>